<dbReference type="PANTHER" id="PTHR21261:SF15">
    <property type="entry name" value="BEATEN PATH IIIA, ISOFORM D-RELATED"/>
    <property type="match status" value="1"/>
</dbReference>
<protein>
    <submittedName>
        <fullName evidence="2">Ig-like domain-containing protein</fullName>
    </submittedName>
</protein>
<feature type="domain" description="Ig-like" evidence="1">
    <location>
        <begin position="45"/>
        <end position="147"/>
    </location>
</feature>
<name>A0AAV4T6R6_9ARAC</name>
<reference evidence="2 3" key="1">
    <citation type="submission" date="2021-06" db="EMBL/GenBank/DDBJ databases">
        <title>Caerostris darwini draft genome.</title>
        <authorList>
            <person name="Kono N."/>
            <person name="Arakawa K."/>
        </authorList>
    </citation>
    <scope>NUCLEOTIDE SEQUENCE [LARGE SCALE GENOMIC DNA]</scope>
</reference>
<dbReference type="InterPro" id="IPR007110">
    <property type="entry name" value="Ig-like_dom"/>
</dbReference>
<feature type="domain" description="Ig-like" evidence="1">
    <location>
        <begin position="162"/>
        <end position="257"/>
    </location>
</feature>
<dbReference type="Proteomes" id="UP001054837">
    <property type="component" value="Unassembled WGS sequence"/>
</dbReference>
<evidence type="ECO:0000313" key="2">
    <source>
        <dbReference type="EMBL" id="GIY41830.1"/>
    </source>
</evidence>
<gene>
    <name evidence="2" type="primary">AVEN_163488_1</name>
    <name evidence="2" type="ORF">CDAR_484031</name>
</gene>
<dbReference type="Gene3D" id="2.60.40.10">
    <property type="entry name" value="Immunoglobulins"/>
    <property type="match status" value="3"/>
</dbReference>
<dbReference type="InterPro" id="IPR036179">
    <property type="entry name" value="Ig-like_dom_sf"/>
</dbReference>
<keyword evidence="3" id="KW-1185">Reference proteome</keyword>
<evidence type="ECO:0000313" key="3">
    <source>
        <dbReference type="Proteomes" id="UP001054837"/>
    </source>
</evidence>
<sequence>MILPSVTLLFENKFLTEGRTRRQLVTTCHSEFNQAEIAFECRCIPVRFAYLGVPGFVLKGEPVWLDCGYDLEGNELYSVKWYKDNVEFYRYLPSDNPSAQMYKLEGVFLDLDRSNATHALLYKSEMQTEGMYGCEVSTEMPQFRTIKAEKELYVYVIPEGDPAIFGVMNRYPIGSAVNVTCVFGPSKPEAELTWYINGDKAPDAYVRQMQPEIYQNDLETSKSRLFFVVDPSHLRHGTLSLQCTAAVSLIHSKSSIELIVNDGSSGAEFLHVPHVPPGLEGPSITGSVSRYYVGDTVDVNCSSARSLEPAQLQWFVNDNEVKPEFLSQYSSTIYPDGLSSTKLGLRFRVQEDHFRSEEMRLKCTATLAKIIKITTVETISVGPHRTSGFHVSASSASGWKNLESASLECMAILTSFLTLYLS</sequence>
<evidence type="ECO:0000259" key="1">
    <source>
        <dbReference type="PROSITE" id="PS50835"/>
    </source>
</evidence>
<organism evidence="2 3">
    <name type="scientific">Caerostris darwini</name>
    <dbReference type="NCBI Taxonomy" id="1538125"/>
    <lineage>
        <taxon>Eukaryota</taxon>
        <taxon>Metazoa</taxon>
        <taxon>Ecdysozoa</taxon>
        <taxon>Arthropoda</taxon>
        <taxon>Chelicerata</taxon>
        <taxon>Arachnida</taxon>
        <taxon>Araneae</taxon>
        <taxon>Araneomorphae</taxon>
        <taxon>Entelegynae</taxon>
        <taxon>Araneoidea</taxon>
        <taxon>Araneidae</taxon>
        <taxon>Caerostris</taxon>
    </lineage>
</organism>
<dbReference type="PANTHER" id="PTHR21261">
    <property type="entry name" value="BEAT PROTEIN"/>
    <property type="match status" value="1"/>
</dbReference>
<dbReference type="SUPFAM" id="SSF48726">
    <property type="entry name" value="Immunoglobulin"/>
    <property type="match status" value="1"/>
</dbReference>
<accession>A0AAV4T6R6</accession>
<dbReference type="FunFam" id="2.60.40.10:FF:000437">
    <property type="entry name" value="Beat-IIIc, isoform A"/>
    <property type="match status" value="1"/>
</dbReference>
<dbReference type="EMBL" id="BPLQ01009118">
    <property type="protein sequence ID" value="GIY41830.1"/>
    <property type="molecule type" value="Genomic_DNA"/>
</dbReference>
<dbReference type="InterPro" id="IPR013783">
    <property type="entry name" value="Ig-like_fold"/>
</dbReference>
<proteinExistence type="predicted"/>
<comment type="caution">
    <text evidence="2">The sequence shown here is derived from an EMBL/GenBank/DDBJ whole genome shotgun (WGS) entry which is preliminary data.</text>
</comment>
<dbReference type="PROSITE" id="PS50835">
    <property type="entry name" value="IG_LIKE"/>
    <property type="match status" value="2"/>
</dbReference>
<dbReference type="AlphaFoldDB" id="A0AAV4T6R6"/>